<dbReference type="Proteomes" id="UP000682811">
    <property type="component" value="Unassembled WGS sequence"/>
</dbReference>
<dbReference type="RefSeq" id="WP_212977831.1">
    <property type="nucleotide sequence ID" value="NZ_AP025343.1"/>
</dbReference>
<evidence type="ECO:0000313" key="3">
    <source>
        <dbReference type="Proteomes" id="UP000682811"/>
    </source>
</evidence>
<dbReference type="AlphaFoldDB" id="A0A919YEB3"/>
<evidence type="ECO:0000256" key="1">
    <source>
        <dbReference type="SAM" id="Phobius"/>
    </source>
</evidence>
<evidence type="ECO:0000313" key="2">
    <source>
        <dbReference type="EMBL" id="GIO46882.1"/>
    </source>
</evidence>
<feature type="transmembrane region" description="Helical" evidence="1">
    <location>
        <begin position="151"/>
        <end position="171"/>
    </location>
</feature>
<keyword evidence="1" id="KW-0472">Membrane</keyword>
<proteinExistence type="predicted"/>
<organism evidence="2 3">
    <name type="scientific">Paenibacillus azoreducens</name>
    <dbReference type="NCBI Taxonomy" id="116718"/>
    <lineage>
        <taxon>Bacteria</taxon>
        <taxon>Bacillati</taxon>
        <taxon>Bacillota</taxon>
        <taxon>Bacilli</taxon>
        <taxon>Bacillales</taxon>
        <taxon>Paenibacillaceae</taxon>
        <taxon>Paenibacillus</taxon>
    </lineage>
</organism>
<name>A0A919YEB3_9BACL</name>
<accession>A0A919YEB3</accession>
<gene>
    <name evidence="2" type="ORF">J34TS1_16470</name>
</gene>
<feature type="transmembrane region" description="Helical" evidence="1">
    <location>
        <begin position="119"/>
        <end position="139"/>
    </location>
</feature>
<keyword evidence="1" id="KW-1133">Transmembrane helix</keyword>
<dbReference type="InterPro" id="IPR025671">
    <property type="entry name" value="HXXEE"/>
</dbReference>
<dbReference type="Pfam" id="PF13787">
    <property type="entry name" value="HXXEE"/>
    <property type="match status" value="1"/>
</dbReference>
<keyword evidence="1" id="KW-0812">Transmembrane</keyword>
<feature type="transmembrane region" description="Helical" evidence="1">
    <location>
        <begin position="91"/>
        <end position="107"/>
    </location>
</feature>
<keyword evidence="3" id="KW-1185">Reference proteome</keyword>
<protein>
    <recommendedName>
        <fullName evidence="4">HXXEE domain-containing protein</fullName>
    </recommendedName>
</protein>
<reference evidence="2 3" key="1">
    <citation type="submission" date="2021-03" db="EMBL/GenBank/DDBJ databases">
        <title>Antimicrobial resistance genes in bacteria isolated from Japanese honey, and their potential for conferring macrolide and lincosamide resistance in the American foulbrood pathogen Paenibacillus larvae.</title>
        <authorList>
            <person name="Okamoto M."/>
            <person name="Kumagai M."/>
            <person name="Kanamori H."/>
            <person name="Takamatsu D."/>
        </authorList>
    </citation>
    <scope>NUCLEOTIDE SEQUENCE [LARGE SCALE GENOMIC DNA]</scope>
    <source>
        <strain evidence="2 3">J34TS1</strain>
    </source>
</reference>
<sequence length="185" mass="20718">MLNFLISDQIHLQALIWLIPAAFFIHDGEEILMMERWLRNHQDYFRRMENRFIDPGKSITLQFTVAVLLLGTVLSLIAFGSVRWFENNGNLNLLCAGVLAVIGLDGIKHAFISLQQRAYTPGVITAILVEIPFAFYALYRFYDAGKISASSLAGGLAIALPLTLLLVFCGYKLGKWVVPYRSHGA</sequence>
<evidence type="ECO:0008006" key="4">
    <source>
        <dbReference type="Google" id="ProtNLM"/>
    </source>
</evidence>
<dbReference type="EMBL" id="BORT01000005">
    <property type="protein sequence ID" value="GIO46882.1"/>
    <property type="molecule type" value="Genomic_DNA"/>
</dbReference>
<feature type="transmembrane region" description="Helical" evidence="1">
    <location>
        <begin position="59"/>
        <end position="79"/>
    </location>
</feature>
<comment type="caution">
    <text evidence="2">The sequence shown here is derived from an EMBL/GenBank/DDBJ whole genome shotgun (WGS) entry which is preliminary data.</text>
</comment>